<dbReference type="AlphaFoldDB" id="A0A9W8LTX7"/>
<protein>
    <submittedName>
        <fullName evidence="2">Uncharacterized protein</fullName>
    </submittedName>
</protein>
<feature type="compositionally biased region" description="Polar residues" evidence="1">
    <location>
        <begin position="297"/>
        <end position="309"/>
    </location>
</feature>
<feature type="compositionally biased region" description="Polar residues" evidence="1">
    <location>
        <begin position="1"/>
        <end position="12"/>
    </location>
</feature>
<sequence length="369" mass="39789">MAGQPQTPTSKRYSLRTRTPAKAAESPTEVSAPTPTPRKRAKTTSSAKKSGKGVSTPSKTRGKGKSGATKREVPATAAEIGDVYGGMDFNIGSSDDETQEAGTNGKSHLYSDEEILESSNGNTTRRSTTPRKGPGRPRKNGRKSLGDINSTPTTPAKKAAEARRIPVHLTKYDAFRSEQLEEAARIMQNIPVGNDSPTADRYELMKMSEALKMCSYELGVVDLATEPISEVYRLLSWSVHATGPLGASNPPPPLSDAAKSVLLRVFASIGNRIREETKDMAGYQRRHALRKLILADSSETPRSPSTAPTVTGADEEIGTPTTPKSAKEQATHRRNPLKIPGPLVDIWKEPYKKSVADYEAGHESHASEA</sequence>
<dbReference type="EMBL" id="JANBUO010000027">
    <property type="protein sequence ID" value="KAJ2808734.1"/>
    <property type="molecule type" value="Genomic_DNA"/>
</dbReference>
<keyword evidence="3" id="KW-1185">Reference proteome</keyword>
<feature type="region of interest" description="Disordered" evidence="1">
    <location>
        <begin position="1"/>
        <end position="162"/>
    </location>
</feature>
<feature type="region of interest" description="Disordered" evidence="1">
    <location>
        <begin position="294"/>
        <end position="343"/>
    </location>
</feature>
<organism evidence="2 3">
    <name type="scientific">Coemansia guatemalensis</name>
    <dbReference type="NCBI Taxonomy" id="2761395"/>
    <lineage>
        <taxon>Eukaryota</taxon>
        <taxon>Fungi</taxon>
        <taxon>Fungi incertae sedis</taxon>
        <taxon>Zoopagomycota</taxon>
        <taxon>Kickxellomycotina</taxon>
        <taxon>Kickxellomycetes</taxon>
        <taxon>Kickxellales</taxon>
        <taxon>Kickxellaceae</taxon>
        <taxon>Coemansia</taxon>
    </lineage>
</organism>
<dbReference type="Proteomes" id="UP001140094">
    <property type="component" value="Unassembled WGS sequence"/>
</dbReference>
<name>A0A9W8LTX7_9FUNG</name>
<reference evidence="2" key="1">
    <citation type="submission" date="2022-07" db="EMBL/GenBank/DDBJ databases">
        <title>Phylogenomic reconstructions and comparative analyses of Kickxellomycotina fungi.</title>
        <authorList>
            <person name="Reynolds N.K."/>
            <person name="Stajich J.E."/>
            <person name="Barry K."/>
            <person name="Grigoriev I.V."/>
            <person name="Crous P."/>
            <person name="Smith M.E."/>
        </authorList>
    </citation>
    <scope>NUCLEOTIDE SEQUENCE</scope>
    <source>
        <strain evidence="2">NRRL 1565</strain>
    </source>
</reference>
<gene>
    <name evidence="2" type="ORF">H4R20_000679</name>
</gene>
<comment type="caution">
    <text evidence="2">The sequence shown here is derived from an EMBL/GenBank/DDBJ whole genome shotgun (WGS) entry which is preliminary data.</text>
</comment>
<evidence type="ECO:0000313" key="2">
    <source>
        <dbReference type="EMBL" id="KAJ2808734.1"/>
    </source>
</evidence>
<dbReference type="OrthoDB" id="5578276at2759"/>
<evidence type="ECO:0000313" key="3">
    <source>
        <dbReference type="Proteomes" id="UP001140094"/>
    </source>
</evidence>
<evidence type="ECO:0000256" key="1">
    <source>
        <dbReference type="SAM" id="MobiDB-lite"/>
    </source>
</evidence>
<accession>A0A9W8LTX7</accession>
<feature type="compositionally biased region" description="Basic residues" evidence="1">
    <location>
        <begin position="133"/>
        <end position="142"/>
    </location>
</feature>
<proteinExistence type="predicted"/>
<feature type="compositionally biased region" description="Low complexity" evidence="1">
    <location>
        <begin position="118"/>
        <end position="132"/>
    </location>
</feature>